<gene>
    <name evidence="3" type="ORF">METZ01_LOCUS422381</name>
</gene>
<organism evidence="3">
    <name type="scientific">marine metagenome</name>
    <dbReference type="NCBI Taxonomy" id="408172"/>
    <lineage>
        <taxon>unclassified sequences</taxon>
        <taxon>metagenomes</taxon>
        <taxon>ecological metagenomes</taxon>
    </lineage>
</organism>
<dbReference type="GO" id="GO:0044718">
    <property type="term" value="P:siderophore transmembrane transport"/>
    <property type="evidence" value="ECO:0007669"/>
    <property type="project" value="TreeGrafter"/>
</dbReference>
<protein>
    <recommendedName>
        <fullName evidence="2">TonB-dependent receptor plug domain-containing protein</fullName>
    </recommendedName>
</protein>
<dbReference type="SUPFAM" id="SSF56935">
    <property type="entry name" value="Porins"/>
    <property type="match status" value="1"/>
</dbReference>
<dbReference type="GO" id="GO:0015344">
    <property type="term" value="F:siderophore uptake transmembrane transporter activity"/>
    <property type="evidence" value="ECO:0007669"/>
    <property type="project" value="TreeGrafter"/>
</dbReference>
<reference evidence="3" key="1">
    <citation type="submission" date="2018-05" db="EMBL/GenBank/DDBJ databases">
        <authorList>
            <person name="Lanie J.A."/>
            <person name="Ng W.-L."/>
            <person name="Kazmierczak K.M."/>
            <person name="Andrzejewski T.M."/>
            <person name="Davidsen T.M."/>
            <person name="Wayne K.J."/>
            <person name="Tettelin H."/>
            <person name="Glass J.I."/>
            <person name="Rusch D."/>
            <person name="Podicherti R."/>
            <person name="Tsui H.-C.T."/>
            <person name="Winkler M.E."/>
        </authorList>
    </citation>
    <scope>NUCLEOTIDE SEQUENCE</scope>
</reference>
<dbReference type="GO" id="GO:0009279">
    <property type="term" value="C:cell outer membrane"/>
    <property type="evidence" value="ECO:0007669"/>
    <property type="project" value="TreeGrafter"/>
</dbReference>
<dbReference type="PROSITE" id="PS52016">
    <property type="entry name" value="TONB_DEPENDENT_REC_3"/>
    <property type="match status" value="1"/>
</dbReference>
<evidence type="ECO:0000256" key="1">
    <source>
        <dbReference type="ARBA" id="ARBA00022729"/>
    </source>
</evidence>
<sequence>ENVPVGKYSLRADYIGYESSSMEIYVSASDVGLGDSGESSFTAKLGLEEDEETDMVKGNQLVGIDFNLFSSALGLNEVVVSAAKKKQKITKAPATISTIREPSLRRQVGVNAFARLVSSLKGVDVSYYGVDGAQINARGFSGMFSSRFKQYNDGLDMAELFSNQLYTSIASPPKESISKIEVVFGPQSSLYGADASTGLLNIIHKDPRTNQDNEVNFNGSTVSKYRLGSRIAGKVSDNFAWDIVAEASQAKEFDYGNTKKDAQGNYLNPVT</sequence>
<evidence type="ECO:0000259" key="2">
    <source>
        <dbReference type="Pfam" id="PF07715"/>
    </source>
</evidence>
<feature type="non-terminal residue" evidence="3">
    <location>
        <position position="271"/>
    </location>
</feature>
<feature type="non-terminal residue" evidence="3">
    <location>
        <position position="1"/>
    </location>
</feature>
<name>A0A382XED0_9ZZZZ</name>
<dbReference type="InterPro" id="IPR037066">
    <property type="entry name" value="Plug_dom_sf"/>
</dbReference>
<dbReference type="PANTHER" id="PTHR30069:SF29">
    <property type="entry name" value="HEMOGLOBIN AND HEMOGLOBIN-HAPTOGLOBIN-BINDING PROTEIN 1-RELATED"/>
    <property type="match status" value="1"/>
</dbReference>
<dbReference type="InterPro" id="IPR012910">
    <property type="entry name" value="Plug_dom"/>
</dbReference>
<keyword evidence="1" id="KW-0732">Signal</keyword>
<dbReference type="EMBL" id="UINC01167174">
    <property type="protein sequence ID" value="SVD69527.1"/>
    <property type="molecule type" value="Genomic_DNA"/>
</dbReference>
<accession>A0A382XED0</accession>
<proteinExistence type="predicted"/>
<dbReference type="InterPro" id="IPR039426">
    <property type="entry name" value="TonB-dep_rcpt-like"/>
</dbReference>
<dbReference type="Pfam" id="PF07715">
    <property type="entry name" value="Plug"/>
    <property type="match status" value="1"/>
</dbReference>
<dbReference type="PANTHER" id="PTHR30069">
    <property type="entry name" value="TONB-DEPENDENT OUTER MEMBRANE RECEPTOR"/>
    <property type="match status" value="1"/>
</dbReference>
<dbReference type="AlphaFoldDB" id="A0A382XED0"/>
<evidence type="ECO:0000313" key="3">
    <source>
        <dbReference type="EMBL" id="SVD69527.1"/>
    </source>
</evidence>
<feature type="domain" description="TonB-dependent receptor plug" evidence="2">
    <location>
        <begin position="90"/>
        <end position="198"/>
    </location>
</feature>
<dbReference type="Gene3D" id="2.170.130.10">
    <property type="entry name" value="TonB-dependent receptor, plug domain"/>
    <property type="match status" value="1"/>
</dbReference>